<dbReference type="Pfam" id="PF00067">
    <property type="entry name" value="p450"/>
    <property type="match status" value="1"/>
</dbReference>
<evidence type="ECO:0000256" key="2">
    <source>
        <dbReference type="ARBA" id="ARBA00023004"/>
    </source>
</evidence>
<feature type="domain" description="Retrotransposon Copia-like N-terminal" evidence="4">
    <location>
        <begin position="365"/>
        <end position="414"/>
    </location>
</feature>
<evidence type="ECO:0000313" key="6">
    <source>
        <dbReference type="Proteomes" id="UP001188597"/>
    </source>
</evidence>
<evidence type="ECO:0000256" key="1">
    <source>
        <dbReference type="ARBA" id="ARBA00022723"/>
    </source>
</evidence>
<name>A0AA89B4U4_9ASTE</name>
<evidence type="ECO:0000313" key="5">
    <source>
        <dbReference type="EMBL" id="KAK3027810.1"/>
    </source>
</evidence>
<dbReference type="Proteomes" id="UP001188597">
    <property type="component" value="Unassembled WGS sequence"/>
</dbReference>
<protein>
    <recommendedName>
        <fullName evidence="4">Retrotransposon Copia-like N-terminal domain-containing protein</fullName>
    </recommendedName>
</protein>
<dbReference type="InterPro" id="IPR029472">
    <property type="entry name" value="Copia-like_N"/>
</dbReference>
<reference evidence="5" key="1">
    <citation type="submission" date="2022-12" db="EMBL/GenBank/DDBJ databases">
        <title>Draft genome assemblies for two species of Escallonia (Escalloniales).</title>
        <authorList>
            <person name="Chanderbali A."/>
            <person name="Dervinis C."/>
            <person name="Anghel I."/>
            <person name="Soltis D."/>
            <person name="Soltis P."/>
            <person name="Zapata F."/>
        </authorList>
    </citation>
    <scope>NUCLEOTIDE SEQUENCE</scope>
    <source>
        <strain evidence="5">UCBG64.0493</strain>
        <tissue evidence="5">Leaf</tissue>
    </source>
</reference>
<proteinExistence type="predicted"/>
<dbReference type="GO" id="GO:0004497">
    <property type="term" value="F:monooxygenase activity"/>
    <property type="evidence" value="ECO:0007669"/>
    <property type="project" value="InterPro"/>
</dbReference>
<feature type="transmembrane region" description="Helical" evidence="3">
    <location>
        <begin position="20"/>
        <end position="38"/>
    </location>
</feature>
<gene>
    <name evidence="5" type="ORF">RJ639_041978</name>
</gene>
<keyword evidence="3" id="KW-0472">Membrane</keyword>
<dbReference type="GO" id="GO:0020037">
    <property type="term" value="F:heme binding"/>
    <property type="evidence" value="ECO:0007669"/>
    <property type="project" value="InterPro"/>
</dbReference>
<dbReference type="GO" id="GO:0016705">
    <property type="term" value="F:oxidoreductase activity, acting on paired donors, with incorporation or reduction of molecular oxygen"/>
    <property type="evidence" value="ECO:0007669"/>
    <property type="project" value="InterPro"/>
</dbReference>
<keyword evidence="6" id="KW-1185">Reference proteome</keyword>
<keyword evidence="3" id="KW-1133">Transmembrane helix</keyword>
<accession>A0AA89B4U4</accession>
<keyword evidence="2" id="KW-0408">Iron</keyword>
<dbReference type="EMBL" id="JAVXUP010000441">
    <property type="protein sequence ID" value="KAK3027810.1"/>
    <property type="molecule type" value="Genomic_DNA"/>
</dbReference>
<dbReference type="PANTHER" id="PTHR24286:SF53">
    <property type="entry name" value="BETA-AMYRIN 28-OXIDASE-LIKE"/>
    <property type="match status" value="1"/>
</dbReference>
<dbReference type="InterPro" id="IPR036396">
    <property type="entry name" value="Cyt_P450_sf"/>
</dbReference>
<dbReference type="SUPFAM" id="SSF48264">
    <property type="entry name" value="Cytochrome P450"/>
    <property type="match status" value="1"/>
</dbReference>
<dbReference type="Gene3D" id="1.10.630.10">
    <property type="entry name" value="Cytochrome P450"/>
    <property type="match status" value="1"/>
</dbReference>
<keyword evidence="3" id="KW-0812">Transmembrane</keyword>
<sequence length="519" mass="58543">MVAKVVKLLYVSPGMDLFFSAPYLSEFFCIYLLVVFLFRKHKPNHPRLPPGRTGWPLIGETLEFVTSGWNGRPEKFIAERMNRYSPQIFKTSLAGERMAVFCGASGNKFLFSNENKLVVSWWPPTIEKITIGSNSTSVEGTKKMRGIIMEFLKPEALQKYVPIIACMARQHLTINWSTSNGRVKAYPLSRKLTFALACRLFMTVEDPKHVAKFEKQFELVTAGLLSVPVNVPGTAFNRAVKAANHIRHELSFIIEKRRKKLLEKKQMETARDLLSHLLLAVDEGGQHLTELEIGDMILGVLLASHDTISSVITFTIYYLADHPKVYAQVLKVMEDESASYVHGGLAPVANVQNIAIDTKSPFYLHPSDHPGLIFVTQPLSENGENYFTWRRNMLTALQSKNKAGFIDGLIAKPDVHSRDFQSWIQCNAVVKSWIVNSLSRELQTSAAHADTASEIWCDFDERFTQGIALRVYDLKRSIALLQQEKSAISTYYGKLKGVWNELHNLRPMPVCTCGAGKKM</sequence>
<keyword evidence="1" id="KW-0479">Metal-binding</keyword>
<dbReference type="GO" id="GO:0005506">
    <property type="term" value="F:iron ion binding"/>
    <property type="evidence" value="ECO:0007669"/>
    <property type="project" value="InterPro"/>
</dbReference>
<dbReference type="GO" id="GO:0016125">
    <property type="term" value="P:sterol metabolic process"/>
    <property type="evidence" value="ECO:0007669"/>
    <property type="project" value="TreeGrafter"/>
</dbReference>
<dbReference type="InterPro" id="IPR001128">
    <property type="entry name" value="Cyt_P450"/>
</dbReference>
<dbReference type="AlphaFoldDB" id="A0AA89B4U4"/>
<evidence type="ECO:0000256" key="3">
    <source>
        <dbReference type="SAM" id="Phobius"/>
    </source>
</evidence>
<organism evidence="5 6">
    <name type="scientific">Escallonia herrerae</name>
    <dbReference type="NCBI Taxonomy" id="1293975"/>
    <lineage>
        <taxon>Eukaryota</taxon>
        <taxon>Viridiplantae</taxon>
        <taxon>Streptophyta</taxon>
        <taxon>Embryophyta</taxon>
        <taxon>Tracheophyta</taxon>
        <taxon>Spermatophyta</taxon>
        <taxon>Magnoliopsida</taxon>
        <taxon>eudicotyledons</taxon>
        <taxon>Gunneridae</taxon>
        <taxon>Pentapetalae</taxon>
        <taxon>asterids</taxon>
        <taxon>campanulids</taxon>
        <taxon>Escalloniales</taxon>
        <taxon>Escalloniaceae</taxon>
        <taxon>Escallonia</taxon>
    </lineage>
</organism>
<dbReference type="Pfam" id="PF14244">
    <property type="entry name" value="Retrotran_gag_3"/>
    <property type="match status" value="1"/>
</dbReference>
<comment type="caution">
    <text evidence="5">The sequence shown here is derived from an EMBL/GenBank/DDBJ whole genome shotgun (WGS) entry which is preliminary data.</text>
</comment>
<evidence type="ECO:0000259" key="4">
    <source>
        <dbReference type="Pfam" id="PF14244"/>
    </source>
</evidence>
<dbReference type="PANTHER" id="PTHR24286">
    <property type="entry name" value="CYTOCHROME P450 26"/>
    <property type="match status" value="1"/>
</dbReference>